<gene>
    <name evidence="1" type="ORF">SAMN04489867_2238</name>
</gene>
<dbReference type="AlphaFoldDB" id="A0A1H0S771"/>
<proteinExistence type="predicted"/>
<accession>A0A1H0S771</accession>
<dbReference type="Gene3D" id="1.10.4030.10">
    <property type="entry name" value="Porin chaperone SurA, peptide-binding domain"/>
    <property type="match status" value="1"/>
</dbReference>
<dbReference type="Proteomes" id="UP000199077">
    <property type="component" value="Chromosome I"/>
</dbReference>
<sequence length="194" mass="20033">MSVATDSERERYMTKGHPVKAASILRGSIVAAAAAGVLVVSGCATADTAAVVNGHRITEQEVQEATSQITKAYPDSSLNSANALSSLVMAGFINEVADESGKGLSDSAAKAAITEIEDPSAATLELVKSSLASQQLTTEEQGKVVGLARQAKVTMNPRYGTFDAKNVRFDASKPNWIADEPAVPATQAPTTPAG</sequence>
<protein>
    <recommendedName>
        <fullName evidence="3">SurA N-terminal domain-containing protein</fullName>
    </recommendedName>
</protein>
<reference evidence="2" key="1">
    <citation type="submission" date="2016-10" db="EMBL/GenBank/DDBJ databases">
        <authorList>
            <person name="Varghese N."/>
            <person name="Submissions S."/>
        </authorList>
    </citation>
    <scope>NUCLEOTIDE SEQUENCE [LARGE SCALE GENOMIC DNA]</scope>
    <source>
        <strain evidence="2">DSM 22329</strain>
    </source>
</reference>
<evidence type="ECO:0008006" key="3">
    <source>
        <dbReference type="Google" id="ProtNLM"/>
    </source>
</evidence>
<evidence type="ECO:0000313" key="1">
    <source>
        <dbReference type="EMBL" id="SDP37671.1"/>
    </source>
</evidence>
<dbReference type="STRING" id="443156.SAMN04489867_2238"/>
<name>A0A1H0S771_9MICO</name>
<organism evidence="1 2">
    <name type="scientific">Pedococcus dokdonensis</name>
    <dbReference type="NCBI Taxonomy" id="443156"/>
    <lineage>
        <taxon>Bacteria</taxon>
        <taxon>Bacillati</taxon>
        <taxon>Actinomycetota</taxon>
        <taxon>Actinomycetes</taxon>
        <taxon>Micrococcales</taxon>
        <taxon>Intrasporangiaceae</taxon>
        <taxon>Pedococcus</taxon>
    </lineage>
</organism>
<dbReference type="InterPro" id="IPR027304">
    <property type="entry name" value="Trigger_fact/SurA_dom_sf"/>
</dbReference>
<keyword evidence="2" id="KW-1185">Reference proteome</keyword>
<dbReference type="EMBL" id="LT629711">
    <property type="protein sequence ID" value="SDP37671.1"/>
    <property type="molecule type" value="Genomic_DNA"/>
</dbReference>
<evidence type="ECO:0000313" key="2">
    <source>
        <dbReference type="Proteomes" id="UP000199077"/>
    </source>
</evidence>
<dbReference type="SUPFAM" id="SSF109998">
    <property type="entry name" value="Triger factor/SurA peptide-binding domain-like"/>
    <property type="match status" value="1"/>
</dbReference>